<comment type="caution">
    <text evidence="4">The sequence shown here is derived from an EMBL/GenBank/DDBJ whole genome shotgun (WGS) entry which is preliminary data.</text>
</comment>
<dbReference type="InterPro" id="IPR015942">
    <property type="entry name" value="Asp/Glu/hydantoin_racemase"/>
</dbReference>
<dbReference type="InterPro" id="IPR001920">
    <property type="entry name" value="Asp/Glu_race"/>
</dbReference>
<evidence type="ECO:0000313" key="4">
    <source>
        <dbReference type="EMBL" id="KAK5086002.1"/>
    </source>
</evidence>
<dbReference type="NCBIfam" id="TIGR00035">
    <property type="entry name" value="asp_race"/>
    <property type="match status" value="1"/>
</dbReference>
<dbReference type="SUPFAM" id="SSF53681">
    <property type="entry name" value="Aspartate/glutamate racemase"/>
    <property type="match status" value="2"/>
</dbReference>
<keyword evidence="5" id="KW-1185">Reference proteome</keyword>
<keyword evidence="2" id="KW-0413">Isomerase</keyword>
<sequence length="429" mass="48669">MKTLGLLGGLTYHATLQYYKQINDHVNKTLGNGHSASLLIRSFDFADIMGHFTAGRPDETKRQLIEAGQNLKRSGAEALVLCVNTGHIFAAEIEQKVGLPLLHIIDFAGEAIRARGLERVALLGTKPVMDGEFIVGRLRREFGLEVLLPAEETRQRMYDVIFGELADNVVSEGTRKMYLDCVNWLVEQGAQGVVLACTELQFVLKEGDVDVPLFDTVELHAKGVAEWMLREISLPALLDAYLDEHIDDDSNLYFYGSYYYFPAIYVSKNKFAAPQKTAGQLLKGANKDVYCHMFDGPQPPDAVAMPQHITEVEAARRARKAKLGQEEEEERQRQLQLLRAAEAEAEAQSYKSSAKTSNLLSRLKRKQRNKEYCWLLRRQSSRRCRPDTPCDSRWRERLQNRSAETCSKKQASKSRRERMIRNTNVIMPT</sequence>
<dbReference type="SUPFAM" id="SSF53850">
    <property type="entry name" value="Periplasmic binding protein-like II"/>
    <property type="match status" value="1"/>
</dbReference>
<evidence type="ECO:0000256" key="2">
    <source>
        <dbReference type="ARBA" id="ARBA00023235"/>
    </source>
</evidence>
<evidence type="ECO:0000313" key="5">
    <source>
        <dbReference type="Proteomes" id="UP001345013"/>
    </source>
</evidence>
<feature type="compositionally biased region" description="Polar residues" evidence="3">
    <location>
        <begin position="400"/>
        <end position="409"/>
    </location>
</feature>
<evidence type="ECO:0000256" key="3">
    <source>
        <dbReference type="SAM" id="MobiDB-lite"/>
    </source>
</evidence>
<accession>A0ABR0K3X3</accession>
<proteinExistence type="inferred from homology"/>
<evidence type="ECO:0000256" key="1">
    <source>
        <dbReference type="ARBA" id="ARBA00007847"/>
    </source>
</evidence>
<reference evidence="4 5" key="1">
    <citation type="submission" date="2023-08" db="EMBL/GenBank/DDBJ databases">
        <title>Black Yeasts Isolated from many extreme environments.</title>
        <authorList>
            <person name="Coleine C."/>
            <person name="Stajich J.E."/>
            <person name="Selbmann L."/>
        </authorList>
    </citation>
    <scope>NUCLEOTIDE SEQUENCE [LARGE SCALE GENOMIC DNA]</scope>
    <source>
        <strain evidence="4 5">CCFEE 5885</strain>
    </source>
</reference>
<organism evidence="4 5">
    <name type="scientific">Lithohypha guttulata</name>
    <dbReference type="NCBI Taxonomy" id="1690604"/>
    <lineage>
        <taxon>Eukaryota</taxon>
        <taxon>Fungi</taxon>
        <taxon>Dikarya</taxon>
        <taxon>Ascomycota</taxon>
        <taxon>Pezizomycotina</taxon>
        <taxon>Eurotiomycetes</taxon>
        <taxon>Chaetothyriomycetidae</taxon>
        <taxon>Chaetothyriales</taxon>
        <taxon>Trichomeriaceae</taxon>
        <taxon>Lithohypha</taxon>
    </lineage>
</organism>
<dbReference type="Pfam" id="PF01177">
    <property type="entry name" value="Asp_Glu_race"/>
    <property type="match status" value="1"/>
</dbReference>
<dbReference type="Gene3D" id="3.40.50.1860">
    <property type="match status" value="2"/>
</dbReference>
<dbReference type="Proteomes" id="UP001345013">
    <property type="component" value="Unassembled WGS sequence"/>
</dbReference>
<gene>
    <name evidence="4" type="ORF">LTR24_007152</name>
</gene>
<dbReference type="EMBL" id="JAVRRG010000103">
    <property type="protein sequence ID" value="KAK5086002.1"/>
    <property type="molecule type" value="Genomic_DNA"/>
</dbReference>
<dbReference type="PANTHER" id="PTHR21198:SF7">
    <property type="entry name" value="ASPARTATE-GLUTAMATE RACEMASE FAMILY"/>
    <property type="match status" value="1"/>
</dbReference>
<dbReference type="PANTHER" id="PTHR21198">
    <property type="entry name" value="GLUTAMATE RACEMASE"/>
    <property type="match status" value="1"/>
</dbReference>
<name>A0ABR0K3X3_9EURO</name>
<dbReference type="InterPro" id="IPR004380">
    <property type="entry name" value="Asp_race"/>
</dbReference>
<feature type="region of interest" description="Disordered" evidence="3">
    <location>
        <begin position="399"/>
        <end position="429"/>
    </location>
</feature>
<protein>
    <recommendedName>
        <fullName evidence="6">Aspartate racemase</fullName>
    </recommendedName>
</protein>
<comment type="similarity">
    <text evidence="1">Belongs to the aspartate/glutamate racemases family.</text>
</comment>
<evidence type="ECO:0008006" key="6">
    <source>
        <dbReference type="Google" id="ProtNLM"/>
    </source>
</evidence>